<protein>
    <submittedName>
        <fullName evidence="2">Uncharacterized protein</fullName>
    </submittedName>
</protein>
<dbReference type="PANTHER" id="PTHR12550:SF70">
    <property type="entry name" value="JIL-1 ANCHORING AND STABILIZING PROTEIN, ISOFORM A"/>
    <property type="match status" value="1"/>
</dbReference>
<accession>A0A438FZ29</accession>
<proteinExistence type="predicted"/>
<dbReference type="PANTHER" id="PTHR12550">
    <property type="entry name" value="HEPATOMA-DERIVED GROWTH FACTOR-RELATED"/>
    <property type="match status" value="1"/>
</dbReference>
<feature type="compositionally biased region" description="Polar residues" evidence="1">
    <location>
        <begin position="416"/>
        <end position="428"/>
    </location>
</feature>
<feature type="compositionally biased region" description="Basic and acidic residues" evidence="1">
    <location>
        <begin position="81"/>
        <end position="90"/>
    </location>
</feature>
<feature type="region of interest" description="Disordered" evidence="1">
    <location>
        <begin position="247"/>
        <end position="285"/>
    </location>
</feature>
<evidence type="ECO:0000313" key="3">
    <source>
        <dbReference type="Proteomes" id="UP000288805"/>
    </source>
</evidence>
<comment type="caution">
    <text evidence="2">The sequence shown here is derived from an EMBL/GenBank/DDBJ whole genome shotgun (WGS) entry which is preliminary data.</text>
</comment>
<evidence type="ECO:0000256" key="1">
    <source>
        <dbReference type="SAM" id="MobiDB-lite"/>
    </source>
</evidence>
<feature type="region of interest" description="Disordered" evidence="1">
    <location>
        <begin position="373"/>
        <end position="499"/>
    </location>
</feature>
<sequence length="499" mass="54261">MTGCLTVSACFFLSSESIDRVSKSRCSGLINEIGKPEDWDRTPDPKKYFVQFFGTEEIAFVALEILRHLLVRVAAKNTSGSRDDRDRTAPESEAPSVDGVGDDRVEDDLKDGIGTGEPDDQDVKPATSAHANDNLSPAIFSEKKNKASNGARTPKETESTSSPDKPFYVKEEIPNNSNEEDIICTGRTQVATPMKGSNSCHDNVEGGSSSCWDDGQKDGVPSLMVSTHAKSPGGGQRALTMYENAGGSGDLPETGGHFKDGTQSKIASGGSMKESSPDTLKSDSDITSGKRALKAKKAIKDCQAYRNKKYVSCLKVDNSMASEAETGTVGSDVPGDEDVLPLSKRRRRALEAMSDSATLTPEVKIEKNSVVLKNDALHSKSAKPLHTQLKRKRRTICRFEDDDDEEPKTPVHGPSRNVNTPSRISNSIKDLDAHHESSYHTQLSVRDSGGHEESPSKECSPRLQQTVEKRPKKTMAAPISHSPRKLESEKLSSRRLNKS</sequence>
<name>A0A438FZ29_VITVI</name>
<feature type="compositionally biased region" description="Basic residues" evidence="1">
    <location>
        <begin position="380"/>
        <end position="396"/>
    </location>
</feature>
<feature type="compositionally biased region" description="Basic and acidic residues" evidence="1">
    <location>
        <begin position="448"/>
        <end position="460"/>
    </location>
</feature>
<reference evidence="2 3" key="1">
    <citation type="journal article" date="2018" name="PLoS Genet.">
        <title>Population sequencing reveals clonal diversity and ancestral inbreeding in the grapevine cultivar Chardonnay.</title>
        <authorList>
            <person name="Roach M.J."/>
            <person name="Johnson D.L."/>
            <person name="Bohlmann J."/>
            <person name="van Vuuren H.J."/>
            <person name="Jones S.J."/>
            <person name="Pretorius I.S."/>
            <person name="Schmidt S.A."/>
            <person name="Borneman A.R."/>
        </authorList>
    </citation>
    <scope>NUCLEOTIDE SEQUENCE [LARGE SCALE GENOMIC DNA]</scope>
    <source>
        <strain evidence="3">cv. Chardonnay</strain>
        <tissue evidence="2">Leaf</tissue>
    </source>
</reference>
<evidence type="ECO:0000313" key="2">
    <source>
        <dbReference type="EMBL" id="RVW65212.1"/>
    </source>
</evidence>
<organism evidence="2 3">
    <name type="scientific">Vitis vinifera</name>
    <name type="common">Grape</name>
    <dbReference type="NCBI Taxonomy" id="29760"/>
    <lineage>
        <taxon>Eukaryota</taxon>
        <taxon>Viridiplantae</taxon>
        <taxon>Streptophyta</taxon>
        <taxon>Embryophyta</taxon>
        <taxon>Tracheophyta</taxon>
        <taxon>Spermatophyta</taxon>
        <taxon>Magnoliopsida</taxon>
        <taxon>eudicotyledons</taxon>
        <taxon>Gunneridae</taxon>
        <taxon>Pentapetalae</taxon>
        <taxon>rosids</taxon>
        <taxon>Vitales</taxon>
        <taxon>Vitaceae</taxon>
        <taxon>Viteae</taxon>
        <taxon>Vitis</taxon>
    </lineage>
</organism>
<dbReference type="Proteomes" id="UP000288805">
    <property type="component" value="Unassembled WGS sequence"/>
</dbReference>
<feature type="region of interest" description="Disordered" evidence="1">
    <location>
        <begin position="77"/>
        <end position="174"/>
    </location>
</feature>
<feature type="compositionally biased region" description="Basic and acidic residues" evidence="1">
    <location>
        <begin position="429"/>
        <end position="438"/>
    </location>
</feature>
<gene>
    <name evidence="2" type="ORF">CK203_035774</name>
</gene>
<dbReference type="AlphaFoldDB" id="A0A438FZ29"/>
<dbReference type="EMBL" id="QGNW01000692">
    <property type="protein sequence ID" value="RVW65212.1"/>
    <property type="molecule type" value="Genomic_DNA"/>
</dbReference>